<comment type="caution">
    <text evidence="3">The sequence shown here is derived from an EMBL/GenBank/DDBJ whole genome shotgun (WGS) entry which is preliminary data.</text>
</comment>
<dbReference type="Pfam" id="PF01266">
    <property type="entry name" value="DAO"/>
    <property type="match status" value="1"/>
</dbReference>
<name>A0ABR9G9Y4_9GAMM</name>
<keyword evidence="1" id="KW-0560">Oxidoreductase</keyword>
<dbReference type="Gene3D" id="3.30.9.10">
    <property type="entry name" value="D-Amino Acid Oxidase, subunit A, domain 2"/>
    <property type="match status" value="1"/>
</dbReference>
<organism evidence="3 4">
    <name type="scientific">Dyella acidiphila</name>
    <dbReference type="NCBI Taxonomy" id="2775866"/>
    <lineage>
        <taxon>Bacteria</taxon>
        <taxon>Pseudomonadati</taxon>
        <taxon>Pseudomonadota</taxon>
        <taxon>Gammaproteobacteria</taxon>
        <taxon>Lysobacterales</taxon>
        <taxon>Rhodanobacteraceae</taxon>
        <taxon>Dyella</taxon>
    </lineage>
</organism>
<evidence type="ECO:0000259" key="2">
    <source>
        <dbReference type="Pfam" id="PF01266"/>
    </source>
</evidence>
<protein>
    <submittedName>
        <fullName evidence="3">FAD-binding oxidoreductase</fullName>
    </submittedName>
</protein>
<feature type="domain" description="FAD dependent oxidoreductase" evidence="2">
    <location>
        <begin position="30"/>
        <end position="381"/>
    </location>
</feature>
<dbReference type="EMBL" id="JACZZA010000005">
    <property type="protein sequence ID" value="MBE1160859.1"/>
    <property type="molecule type" value="Genomic_DNA"/>
</dbReference>
<accession>A0ABR9G9Y4</accession>
<dbReference type="SUPFAM" id="SSF51905">
    <property type="entry name" value="FAD/NAD(P)-binding domain"/>
    <property type="match status" value="1"/>
</dbReference>
<dbReference type="Gene3D" id="3.50.50.60">
    <property type="entry name" value="FAD/NAD(P)-binding domain"/>
    <property type="match status" value="1"/>
</dbReference>
<dbReference type="PANTHER" id="PTHR13847">
    <property type="entry name" value="SARCOSINE DEHYDROGENASE-RELATED"/>
    <property type="match status" value="1"/>
</dbReference>
<dbReference type="RefSeq" id="WP_192555708.1">
    <property type="nucleotide sequence ID" value="NZ_JACZZA010000005.1"/>
</dbReference>
<dbReference type="PANTHER" id="PTHR13847:SF281">
    <property type="entry name" value="FAD DEPENDENT OXIDOREDUCTASE DOMAIN-CONTAINING PROTEIN"/>
    <property type="match status" value="1"/>
</dbReference>
<evidence type="ECO:0000313" key="4">
    <source>
        <dbReference type="Proteomes" id="UP000651010"/>
    </source>
</evidence>
<keyword evidence="4" id="KW-1185">Reference proteome</keyword>
<reference evidence="3 4" key="1">
    <citation type="submission" date="2020-09" db="EMBL/GenBank/DDBJ databases">
        <title>Dyella sp. 7MK23 isolated from forest soil.</title>
        <authorList>
            <person name="Fu J."/>
        </authorList>
    </citation>
    <scope>NUCLEOTIDE SEQUENCE [LARGE SCALE GENOMIC DNA]</scope>
    <source>
        <strain evidence="3 4">7MK23</strain>
    </source>
</reference>
<gene>
    <name evidence="3" type="ORF">IGX34_10695</name>
</gene>
<evidence type="ECO:0000313" key="3">
    <source>
        <dbReference type="EMBL" id="MBE1160859.1"/>
    </source>
</evidence>
<proteinExistence type="predicted"/>
<dbReference type="InterPro" id="IPR036188">
    <property type="entry name" value="FAD/NAD-bd_sf"/>
</dbReference>
<dbReference type="InterPro" id="IPR006076">
    <property type="entry name" value="FAD-dep_OxRdtase"/>
</dbReference>
<dbReference type="Proteomes" id="UP000651010">
    <property type="component" value="Unassembled WGS sequence"/>
</dbReference>
<sequence length="429" mass="48232">MKHPPVRSYYRATATPYAPYAPVQGRQETRVAIIGGGFAGLNTALGLAERGVRDVMVLEREQIGFGASGRNGGFVFGGYSLGEEALLHQLGESRAQTLFALTTAAVQRIRERAARYAIACDLVDRGVIWANWFRDPEVLRKRQRLLGDRYGLHWDWLPQEELRELVRSERYTDGLYERNALHLHPLNYAIGLAAAAAEQGVRIHENSDVWRLRRENSHWLISTPQGEVQAEHVVLACGGYLAGLRRRIDRAILPIATYVMVTEPLGERLDECLQTQAAVYDTRFAFDYYRPLPDKRLLWGGRISIRNRSPAAVQRVLTRDLLRVFPALRGAGIEYAWSGLMSYARHQMPQIGSEGNGLWWAQAFGGHGLAPTCAAGELLAAAIAEGDESWKQFGSYGLTHTYKPFGFVGAQASYWWYEFNDWFKTSLEG</sequence>
<evidence type="ECO:0000256" key="1">
    <source>
        <dbReference type="ARBA" id="ARBA00023002"/>
    </source>
</evidence>